<comment type="caution">
    <text evidence="1">The sequence shown here is derived from an EMBL/GenBank/DDBJ whole genome shotgun (WGS) entry which is preliminary data.</text>
</comment>
<keyword evidence="2" id="KW-1185">Reference proteome</keyword>
<accession>A0AAV5KRB3</accession>
<organism evidence="1 2">
    <name type="scientific">Rubroshorea leprosula</name>
    <dbReference type="NCBI Taxonomy" id="152421"/>
    <lineage>
        <taxon>Eukaryota</taxon>
        <taxon>Viridiplantae</taxon>
        <taxon>Streptophyta</taxon>
        <taxon>Embryophyta</taxon>
        <taxon>Tracheophyta</taxon>
        <taxon>Spermatophyta</taxon>
        <taxon>Magnoliopsida</taxon>
        <taxon>eudicotyledons</taxon>
        <taxon>Gunneridae</taxon>
        <taxon>Pentapetalae</taxon>
        <taxon>rosids</taxon>
        <taxon>malvids</taxon>
        <taxon>Malvales</taxon>
        <taxon>Dipterocarpaceae</taxon>
        <taxon>Rubroshorea</taxon>
    </lineage>
</organism>
<gene>
    <name evidence="1" type="ORF">SLEP1_g36387</name>
</gene>
<dbReference type="EMBL" id="BPVZ01000074">
    <property type="protein sequence ID" value="GKV27189.1"/>
    <property type="molecule type" value="Genomic_DNA"/>
</dbReference>
<sequence>MDKVIATSIMGKVGSFVLVSVLKSVDLREEKKGIIIFKRLSTARFASSAEQPDVI</sequence>
<dbReference type="AlphaFoldDB" id="A0AAV5KRB3"/>
<name>A0AAV5KRB3_9ROSI</name>
<dbReference type="Proteomes" id="UP001054252">
    <property type="component" value="Unassembled WGS sequence"/>
</dbReference>
<protein>
    <submittedName>
        <fullName evidence="1">Uncharacterized protein</fullName>
    </submittedName>
</protein>
<proteinExistence type="predicted"/>
<reference evidence="1 2" key="1">
    <citation type="journal article" date="2021" name="Commun. Biol.">
        <title>The genome of Shorea leprosula (Dipterocarpaceae) highlights the ecological relevance of drought in aseasonal tropical rainforests.</title>
        <authorList>
            <person name="Ng K.K.S."/>
            <person name="Kobayashi M.J."/>
            <person name="Fawcett J.A."/>
            <person name="Hatakeyama M."/>
            <person name="Paape T."/>
            <person name="Ng C.H."/>
            <person name="Ang C.C."/>
            <person name="Tnah L.H."/>
            <person name="Lee C.T."/>
            <person name="Nishiyama T."/>
            <person name="Sese J."/>
            <person name="O'Brien M.J."/>
            <person name="Copetti D."/>
            <person name="Mohd Noor M.I."/>
            <person name="Ong R.C."/>
            <person name="Putra M."/>
            <person name="Sireger I.Z."/>
            <person name="Indrioko S."/>
            <person name="Kosugi Y."/>
            <person name="Izuno A."/>
            <person name="Isagi Y."/>
            <person name="Lee S.L."/>
            <person name="Shimizu K.K."/>
        </authorList>
    </citation>
    <scope>NUCLEOTIDE SEQUENCE [LARGE SCALE GENOMIC DNA]</scope>
    <source>
        <strain evidence="1">214</strain>
    </source>
</reference>
<evidence type="ECO:0000313" key="2">
    <source>
        <dbReference type="Proteomes" id="UP001054252"/>
    </source>
</evidence>
<evidence type="ECO:0000313" key="1">
    <source>
        <dbReference type="EMBL" id="GKV27189.1"/>
    </source>
</evidence>